<dbReference type="Gene3D" id="3.50.50.60">
    <property type="entry name" value="FAD/NAD(P)-binding domain"/>
    <property type="match status" value="1"/>
</dbReference>
<sequence>MGGHGRAIAVVGAGVSGLTAAYLLRRSAEVTVFEASDRCGGHAHTHDVADATGALAVDSGFLVHNRRNYPLLCRLFDELGVATQPTEMSMSVRCDGCGLEYCGARGPRGLFASPRNLTSRRFLSMLWQVPRFHRSARRSLARGDGDEERSVGEFLRDGGFDEYFVRHFAVPLVSAVWSCGPGEALGYPATYLFRFLSNHGMLSVGGSPRWRTVTGGSRTYVDAIVKALPDVRTLTPVRAVRRVGDGAVITDGDGGESRFDAVVLACHADQALAMLADPTADERDVLSRFRYSHNPTVLHTDASRLPRFTGARGSWNYHQVSCDPGGSAVRVSYHLNRLHRLRAASDFVVTLGPETVPGSHVLARMDYRHPIYTAEAVRAQRRLPGLNTAVTTFAGAYHGWGFHEDGCRSGVAAAERLGATW</sequence>
<dbReference type="InterPro" id="IPR050464">
    <property type="entry name" value="Zeta_carotene_desat/Oxidored"/>
</dbReference>
<dbReference type="InterPro" id="IPR036188">
    <property type="entry name" value="FAD/NAD-bd_sf"/>
</dbReference>
<comment type="caution">
    <text evidence="2">The sequence shown here is derived from an EMBL/GenBank/DDBJ whole genome shotgun (WGS) entry which is preliminary data.</text>
</comment>
<proteinExistence type="predicted"/>
<feature type="domain" description="Amine oxidase" evidence="1">
    <location>
        <begin position="15"/>
        <end position="297"/>
    </location>
</feature>
<gene>
    <name evidence="2" type="ORF">LX16_0634</name>
</gene>
<accession>A0A562VAM2</accession>
<dbReference type="AlphaFoldDB" id="A0A562VAM2"/>
<dbReference type="PANTHER" id="PTHR42923:SF17">
    <property type="entry name" value="AMINE OXIDASE DOMAIN-CONTAINING PROTEIN"/>
    <property type="match status" value="1"/>
</dbReference>
<reference evidence="2 3" key="1">
    <citation type="journal article" date="2013" name="Stand. Genomic Sci.">
        <title>Genomic Encyclopedia of Type Strains, Phase I: The one thousand microbial genomes (KMG-I) project.</title>
        <authorList>
            <person name="Kyrpides N.C."/>
            <person name="Woyke T."/>
            <person name="Eisen J.A."/>
            <person name="Garrity G."/>
            <person name="Lilburn T.G."/>
            <person name="Beck B.J."/>
            <person name="Whitman W.B."/>
            <person name="Hugenholtz P."/>
            <person name="Klenk H.P."/>
        </authorList>
    </citation>
    <scope>NUCLEOTIDE SEQUENCE [LARGE SCALE GENOMIC DNA]</scope>
    <source>
        <strain evidence="2 3">DSM 45044</strain>
    </source>
</reference>
<evidence type="ECO:0000313" key="2">
    <source>
        <dbReference type="EMBL" id="TWJ14940.1"/>
    </source>
</evidence>
<dbReference type="PANTHER" id="PTHR42923">
    <property type="entry name" value="PROTOPORPHYRINOGEN OXIDASE"/>
    <property type="match status" value="1"/>
</dbReference>
<dbReference type="InterPro" id="IPR002937">
    <property type="entry name" value="Amino_oxidase"/>
</dbReference>
<protein>
    <submittedName>
        <fullName evidence="2">Putative NAD/FAD-binding protein</fullName>
    </submittedName>
</protein>
<evidence type="ECO:0000259" key="1">
    <source>
        <dbReference type="Pfam" id="PF01593"/>
    </source>
</evidence>
<dbReference type="OrthoDB" id="20837at2"/>
<evidence type="ECO:0000313" key="3">
    <source>
        <dbReference type="Proteomes" id="UP000321617"/>
    </source>
</evidence>
<dbReference type="GO" id="GO:0016491">
    <property type="term" value="F:oxidoreductase activity"/>
    <property type="evidence" value="ECO:0007669"/>
    <property type="project" value="InterPro"/>
</dbReference>
<name>A0A562VAM2_9ACTN</name>
<dbReference type="RefSeq" id="WP_147132796.1">
    <property type="nucleotide sequence ID" value="NZ_BAABIJ010000001.1"/>
</dbReference>
<dbReference type="EMBL" id="VLLL01000005">
    <property type="protein sequence ID" value="TWJ14940.1"/>
    <property type="molecule type" value="Genomic_DNA"/>
</dbReference>
<dbReference type="SUPFAM" id="SSF51905">
    <property type="entry name" value="FAD/NAD(P)-binding domain"/>
    <property type="match status" value="1"/>
</dbReference>
<organism evidence="2 3">
    <name type="scientific">Stackebrandtia albiflava</name>
    <dbReference type="NCBI Taxonomy" id="406432"/>
    <lineage>
        <taxon>Bacteria</taxon>
        <taxon>Bacillati</taxon>
        <taxon>Actinomycetota</taxon>
        <taxon>Actinomycetes</taxon>
        <taxon>Glycomycetales</taxon>
        <taxon>Glycomycetaceae</taxon>
        <taxon>Stackebrandtia</taxon>
    </lineage>
</organism>
<dbReference type="Pfam" id="PF01593">
    <property type="entry name" value="Amino_oxidase"/>
    <property type="match status" value="1"/>
</dbReference>
<keyword evidence="3" id="KW-1185">Reference proteome</keyword>
<dbReference type="Proteomes" id="UP000321617">
    <property type="component" value="Unassembled WGS sequence"/>
</dbReference>